<accession>A0A4R2SZ97</accession>
<dbReference type="EMBL" id="SLYB01000058">
    <property type="protein sequence ID" value="TCP88042.1"/>
    <property type="molecule type" value="Genomic_DNA"/>
</dbReference>
<proteinExistence type="predicted"/>
<comment type="caution">
    <text evidence="1">The sequence shown here is derived from an EMBL/GenBank/DDBJ whole genome shotgun (WGS) entry which is preliminary data.</text>
</comment>
<name>A0A4R2SZ97_9PAST</name>
<protein>
    <submittedName>
        <fullName evidence="1">Uncharacterized protein</fullName>
    </submittedName>
</protein>
<organism evidence="1 2">
    <name type="scientific">Cricetibacter osteomyelitidis</name>
    <dbReference type="NCBI Taxonomy" id="1521931"/>
    <lineage>
        <taxon>Bacteria</taxon>
        <taxon>Pseudomonadati</taxon>
        <taxon>Pseudomonadota</taxon>
        <taxon>Gammaproteobacteria</taxon>
        <taxon>Pasteurellales</taxon>
        <taxon>Pasteurellaceae</taxon>
        <taxon>Cricetibacter</taxon>
    </lineage>
</organism>
<reference evidence="1 2" key="1">
    <citation type="submission" date="2019-03" db="EMBL/GenBank/DDBJ databases">
        <title>Genomic Encyclopedia of Type Strains, Phase IV (KMG-IV): sequencing the most valuable type-strain genomes for metagenomic binning, comparative biology and taxonomic classification.</title>
        <authorList>
            <person name="Goeker M."/>
        </authorList>
    </citation>
    <scope>NUCLEOTIDE SEQUENCE [LARGE SCALE GENOMIC DNA]</scope>
    <source>
        <strain evidence="1 2">DSM 28404</strain>
    </source>
</reference>
<dbReference type="AlphaFoldDB" id="A0A4R2SZ97"/>
<dbReference type="Proteomes" id="UP000295763">
    <property type="component" value="Unassembled WGS sequence"/>
</dbReference>
<sequence length="54" mass="5992">NGASYTIPFVADFEKNTENDEIISDGFYQTSSNMQSSLDIAKNYVELIKGLVRG</sequence>
<gene>
    <name evidence="1" type="ORF">EDC44_1582</name>
</gene>
<keyword evidence="2" id="KW-1185">Reference proteome</keyword>
<evidence type="ECO:0000313" key="2">
    <source>
        <dbReference type="Proteomes" id="UP000295763"/>
    </source>
</evidence>
<evidence type="ECO:0000313" key="1">
    <source>
        <dbReference type="EMBL" id="TCP88042.1"/>
    </source>
</evidence>
<feature type="non-terminal residue" evidence="1">
    <location>
        <position position="1"/>
    </location>
</feature>